<evidence type="ECO:0000313" key="2">
    <source>
        <dbReference type="Proteomes" id="UP000518266"/>
    </source>
</evidence>
<organism evidence="1 2">
    <name type="scientific">Dissostichus mawsoni</name>
    <name type="common">Antarctic cod</name>
    <dbReference type="NCBI Taxonomy" id="36200"/>
    <lineage>
        <taxon>Eukaryota</taxon>
        <taxon>Metazoa</taxon>
        <taxon>Chordata</taxon>
        <taxon>Craniata</taxon>
        <taxon>Vertebrata</taxon>
        <taxon>Euteleostomi</taxon>
        <taxon>Actinopterygii</taxon>
        <taxon>Neopterygii</taxon>
        <taxon>Teleostei</taxon>
        <taxon>Neoteleostei</taxon>
        <taxon>Acanthomorphata</taxon>
        <taxon>Eupercaria</taxon>
        <taxon>Perciformes</taxon>
        <taxon>Notothenioidei</taxon>
        <taxon>Nototheniidae</taxon>
        <taxon>Dissostichus</taxon>
    </lineage>
</organism>
<dbReference type="AlphaFoldDB" id="A0A7J5Y542"/>
<protein>
    <submittedName>
        <fullName evidence="1">Uncharacterized protein</fullName>
    </submittedName>
</protein>
<gene>
    <name evidence="1" type="ORF">F7725_007663</name>
</gene>
<evidence type="ECO:0000313" key="1">
    <source>
        <dbReference type="EMBL" id="KAF3844500.1"/>
    </source>
</evidence>
<accession>A0A7J5Y542</accession>
<name>A0A7J5Y542_DISMA</name>
<sequence length="136" mass="15931">MLRGHAPIKEMGQWTAATLKIWKKIQSGFGLPKKCSPLTNIGYMRTFMPSNLDAGFKWSEHGLTSLYQILDKDNLRTFEQLKNDFHIPKTDFFRYLQLRPFLTTQKEWEKFRKPTPIENYLIKLKLGNKGPKIVGK</sequence>
<reference evidence="1 2" key="1">
    <citation type="submission" date="2020-03" db="EMBL/GenBank/DDBJ databases">
        <title>Dissostichus mawsoni Genome sequencing and assembly.</title>
        <authorList>
            <person name="Park H."/>
        </authorList>
    </citation>
    <scope>NUCLEOTIDE SEQUENCE [LARGE SCALE GENOMIC DNA]</scope>
    <source>
        <strain evidence="1">DM0001</strain>
        <tissue evidence="1">Muscle</tissue>
    </source>
</reference>
<dbReference type="Proteomes" id="UP000518266">
    <property type="component" value="Unassembled WGS sequence"/>
</dbReference>
<comment type="caution">
    <text evidence="1">The sequence shown here is derived from an EMBL/GenBank/DDBJ whole genome shotgun (WGS) entry which is preliminary data.</text>
</comment>
<proteinExistence type="predicted"/>
<keyword evidence="2" id="KW-1185">Reference proteome</keyword>
<dbReference type="OrthoDB" id="8946897at2759"/>
<dbReference type="EMBL" id="JAAKFY010000015">
    <property type="protein sequence ID" value="KAF3844500.1"/>
    <property type="molecule type" value="Genomic_DNA"/>
</dbReference>